<gene>
    <name evidence="1" type="ORF">LCGC14_2141660</name>
</gene>
<dbReference type="EMBL" id="LAZR01027100">
    <property type="protein sequence ID" value="KKL66768.1"/>
    <property type="molecule type" value="Genomic_DNA"/>
</dbReference>
<accession>A0A0F9DY67</accession>
<sequence>MRLFSPGGLASDEAHRPLWINLDVGEANPYSIPGWLTRMAASVTITIDSLFAFPIYVETTTTFNRIGVFVSTPGAALSVMRLGLYNASISGGVITPTSLRLDAGTVAVDSGGQKIIIISHELAAGHYYVAFSTNSTPALSSAASNQVASAPYTGQHNTIDAEPSVVIREVIVAGEAPLPDPFPSVTTGVGKENVAVMLRR</sequence>
<dbReference type="AlphaFoldDB" id="A0A0F9DY67"/>
<proteinExistence type="predicted"/>
<protein>
    <submittedName>
        <fullName evidence="1">Uncharacterized protein</fullName>
    </submittedName>
</protein>
<name>A0A0F9DY67_9ZZZZ</name>
<organism evidence="1">
    <name type="scientific">marine sediment metagenome</name>
    <dbReference type="NCBI Taxonomy" id="412755"/>
    <lineage>
        <taxon>unclassified sequences</taxon>
        <taxon>metagenomes</taxon>
        <taxon>ecological metagenomes</taxon>
    </lineage>
</organism>
<comment type="caution">
    <text evidence="1">The sequence shown here is derived from an EMBL/GenBank/DDBJ whole genome shotgun (WGS) entry which is preliminary data.</text>
</comment>
<reference evidence="1" key="1">
    <citation type="journal article" date="2015" name="Nature">
        <title>Complex archaea that bridge the gap between prokaryotes and eukaryotes.</title>
        <authorList>
            <person name="Spang A."/>
            <person name="Saw J.H."/>
            <person name="Jorgensen S.L."/>
            <person name="Zaremba-Niedzwiedzka K."/>
            <person name="Martijn J."/>
            <person name="Lind A.E."/>
            <person name="van Eijk R."/>
            <person name="Schleper C."/>
            <person name="Guy L."/>
            <person name="Ettema T.J."/>
        </authorList>
    </citation>
    <scope>NUCLEOTIDE SEQUENCE</scope>
</reference>
<evidence type="ECO:0000313" key="1">
    <source>
        <dbReference type="EMBL" id="KKL66768.1"/>
    </source>
</evidence>